<feature type="compositionally biased region" description="Polar residues" evidence="2">
    <location>
        <begin position="65"/>
        <end position="76"/>
    </location>
</feature>
<dbReference type="Pfam" id="PF00496">
    <property type="entry name" value="SBP_bac_5"/>
    <property type="match status" value="1"/>
</dbReference>
<feature type="non-terminal residue" evidence="4">
    <location>
        <position position="490"/>
    </location>
</feature>
<evidence type="ECO:0000256" key="2">
    <source>
        <dbReference type="SAM" id="MobiDB-lite"/>
    </source>
</evidence>
<dbReference type="EMBL" id="UINC01047138">
    <property type="protein sequence ID" value="SVB56024.1"/>
    <property type="molecule type" value="Genomic_DNA"/>
</dbReference>
<feature type="domain" description="Solute-binding protein family 5" evidence="3">
    <location>
        <begin position="145"/>
        <end position="490"/>
    </location>
</feature>
<dbReference type="InterPro" id="IPR030678">
    <property type="entry name" value="Peptide/Ni-bd"/>
</dbReference>
<dbReference type="GO" id="GO:1904680">
    <property type="term" value="F:peptide transmembrane transporter activity"/>
    <property type="evidence" value="ECO:0007669"/>
    <property type="project" value="TreeGrafter"/>
</dbReference>
<feature type="region of interest" description="Disordered" evidence="2">
    <location>
        <begin position="34"/>
        <end position="84"/>
    </location>
</feature>
<dbReference type="SUPFAM" id="SSF53850">
    <property type="entry name" value="Periplasmic binding protein-like II"/>
    <property type="match status" value="1"/>
</dbReference>
<reference evidence="4" key="1">
    <citation type="submission" date="2018-05" db="EMBL/GenBank/DDBJ databases">
        <authorList>
            <person name="Lanie J.A."/>
            <person name="Ng W.-L."/>
            <person name="Kazmierczak K.M."/>
            <person name="Andrzejewski T.M."/>
            <person name="Davidsen T.M."/>
            <person name="Wayne K.J."/>
            <person name="Tettelin H."/>
            <person name="Glass J.I."/>
            <person name="Rusch D."/>
            <person name="Podicherti R."/>
            <person name="Tsui H.-C.T."/>
            <person name="Winkler M.E."/>
        </authorList>
    </citation>
    <scope>NUCLEOTIDE SEQUENCE</scope>
</reference>
<dbReference type="PIRSF" id="PIRSF002741">
    <property type="entry name" value="MppA"/>
    <property type="match status" value="1"/>
</dbReference>
<evidence type="ECO:0000256" key="1">
    <source>
        <dbReference type="ARBA" id="ARBA00022729"/>
    </source>
</evidence>
<dbReference type="GO" id="GO:0015833">
    <property type="term" value="P:peptide transport"/>
    <property type="evidence" value="ECO:0007669"/>
    <property type="project" value="TreeGrafter"/>
</dbReference>
<dbReference type="PROSITE" id="PS51257">
    <property type="entry name" value="PROKAR_LIPOPROTEIN"/>
    <property type="match status" value="1"/>
</dbReference>
<name>A0A382F0W8_9ZZZZ</name>
<proteinExistence type="predicted"/>
<dbReference type="InterPro" id="IPR039424">
    <property type="entry name" value="SBP_5"/>
</dbReference>
<sequence length="490" mass="53428">MILDYSRRIGFLGSVVAILALIIACGTAEQQAVPQGKSAPQQPAAAAAAADPSQPVAPERKAPASDTSAGGFQTGAQAPDAAKPTAVAMPADLIKRGGVLRQAHRRSPLHFRMDIRSATDETTASAPIFNQLLALQPPDFVTLGADLAESWDASEDGKTFTFNLASGVVNHNGNPWTSADAKFTLETLASTTENRPPHERVSVGGVSLLESIDTPDDTTVIVNLTQPDGLFLANMSLQEPMMYTEADYDEAESLDNPVGTGPYRLTRHLVGEKLEYERHDQYFKDGLPYLDGIETFIIRDVAAKLAAFEAGRIDLILMGSSHGLYAENLNVVAKRHPDQITFYPGQHPVLRGLKWNWREEGPWQDKRVRQAINFALNRDTICEALPNCILGDYMPSKTFGVTTREELATRPGFAIPGPDKDAELAKAKNLMVEAGFPDGFEVVALCRDTSEYRDSICPLIEFLLRDTLNIRLTLDVQESGAWVEKHNSGD</sequence>
<protein>
    <recommendedName>
        <fullName evidence="3">Solute-binding protein family 5 domain-containing protein</fullName>
    </recommendedName>
</protein>
<dbReference type="InterPro" id="IPR000914">
    <property type="entry name" value="SBP_5_dom"/>
</dbReference>
<dbReference type="GO" id="GO:0043190">
    <property type="term" value="C:ATP-binding cassette (ABC) transporter complex"/>
    <property type="evidence" value="ECO:0007669"/>
    <property type="project" value="InterPro"/>
</dbReference>
<dbReference type="Gene3D" id="3.10.105.10">
    <property type="entry name" value="Dipeptide-binding Protein, Domain 3"/>
    <property type="match status" value="1"/>
</dbReference>
<gene>
    <name evidence="4" type="ORF">METZ01_LOCUS208878</name>
</gene>
<feature type="compositionally biased region" description="Low complexity" evidence="2">
    <location>
        <begin position="39"/>
        <end position="57"/>
    </location>
</feature>
<dbReference type="CDD" id="cd00995">
    <property type="entry name" value="PBP2_NikA_DppA_OppA_like"/>
    <property type="match status" value="1"/>
</dbReference>
<dbReference type="GO" id="GO:0042597">
    <property type="term" value="C:periplasmic space"/>
    <property type="evidence" value="ECO:0007669"/>
    <property type="project" value="UniProtKB-ARBA"/>
</dbReference>
<evidence type="ECO:0000259" key="3">
    <source>
        <dbReference type="Pfam" id="PF00496"/>
    </source>
</evidence>
<evidence type="ECO:0000313" key="4">
    <source>
        <dbReference type="EMBL" id="SVB56024.1"/>
    </source>
</evidence>
<dbReference type="Gene3D" id="3.40.190.10">
    <property type="entry name" value="Periplasmic binding protein-like II"/>
    <property type="match status" value="1"/>
</dbReference>
<organism evidence="4">
    <name type="scientific">marine metagenome</name>
    <dbReference type="NCBI Taxonomy" id="408172"/>
    <lineage>
        <taxon>unclassified sequences</taxon>
        <taxon>metagenomes</taxon>
        <taxon>ecological metagenomes</taxon>
    </lineage>
</organism>
<accession>A0A382F0W8</accession>
<dbReference type="PANTHER" id="PTHR30290">
    <property type="entry name" value="PERIPLASMIC BINDING COMPONENT OF ABC TRANSPORTER"/>
    <property type="match status" value="1"/>
</dbReference>
<dbReference type="PANTHER" id="PTHR30290:SF38">
    <property type="entry name" value="D,D-DIPEPTIDE-BINDING PERIPLASMIC PROTEIN DDPA-RELATED"/>
    <property type="match status" value="1"/>
</dbReference>
<keyword evidence="1" id="KW-0732">Signal</keyword>
<dbReference type="AlphaFoldDB" id="A0A382F0W8"/>